<gene>
    <name evidence="1" type="ORF">SAMN05216362_11233</name>
</gene>
<dbReference type="STRING" id="571933.SAMN05216362_11233"/>
<dbReference type="SUPFAM" id="SSF52833">
    <property type="entry name" value="Thioredoxin-like"/>
    <property type="match status" value="1"/>
</dbReference>
<reference evidence="1 2" key="1">
    <citation type="submission" date="2016-10" db="EMBL/GenBank/DDBJ databases">
        <authorList>
            <person name="de Groot N.N."/>
        </authorList>
    </citation>
    <scope>NUCLEOTIDE SEQUENCE [LARGE SCALE GENOMIC DNA]</scope>
    <source>
        <strain evidence="1 2">DSM 21633</strain>
    </source>
</reference>
<protein>
    <submittedName>
        <fullName evidence="1">Bacillithiol system protein YtxJ</fullName>
    </submittedName>
</protein>
<dbReference type="Proteomes" id="UP000199427">
    <property type="component" value="Unassembled WGS sequence"/>
</dbReference>
<dbReference type="NCBIfam" id="TIGR04019">
    <property type="entry name" value="B_thiol_YtxJ"/>
    <property type="match status" value="1"/>
</dbReference>
<accession>A0A1H9FHV9</accession>
<proteinExistence type="predicted"/>
<dbReference type="RefSeq" id="WP_091773399.1">
    <property type="nucleotide sequence ID" value="NZ_CAESCL010000044.1"/>
</dbReference>
<dbReference type="Gene3D" id="3.40.30.10">
    <property type="entry name" value="Glutaredoxin"/>
    <property type="match status" value="1"/>
</dbReference>
<name>A0A1H9FHV9_9BACI</name>
<organism evidence="1 2">
    <name type="scientific">Piscibacillus halophilus</name>
    <dbReference type="NCBI Taxonomy" id="571933"/>
    <lineage>
        <taxon>Bacteria</taxon>
        <taxon>Bacillati</taxon>
        <taxon>Bacillota</taxon>
        <taxon>Bacilli</taxon>
        <taxon>Bacillales</taxon>
        <taxon>Bacillaceae</taxon>
        <taxon>Piscibacillus</taxon>
    </lineage>
</organism>
<dbReference type="InterPro" id="IPR022551">
    <property type="entry name" value="BrxC"/>
</dbReference>
<dbReference type="EMBL" id="FOES01000012">
    <property type="protein sequence ID" value="SEQ37551.1"/>
    <property type="molecule type" value="Genomic_DNA"/>
</dbReference>
<dbReference type="Pfam" id="PF11009">
    <property type="entry name" value="BrxC"/>
    <property type="match status" value="1"/>
</dbReference>
<dbReference type="AlphaFoldDB" id="A0A1H9FHV9"/>
<sequence length="105" mass="12388">MEQLTSIEDFKKAIEQHDELVLLKHSLTCPISRETKGQIEEFQSFHDVPTYIIHIQDHRDVSNFVEEHFGIKHESPQVFYIKNGEVDYHASHWEITSKKVEKALQ</sequence>
<evidence type="ECO:0000313" key="1">
    <source>
        <dbReference type="EMBL" id="SEQ37551.1"/>
    </source>
</evidence>
<evidence type="ECO:0000313" key="2">
    <source>
        <dbReference type="Proteomes" id="UP000199427"/>
    </source>
</evidence>
<keyword evidence="2" id="KW-1185">Reference proteome</keyword>
<dbReference type="OrthoDB" id="677051at2"/>
<dbReference type="InterPro" id="IPR036249">
    <property type="entry name" value="Thioredoxin-like_sf"/>
</dbReference>